<dbReference type="EMBL" id="JAHCVK010000002">
    <property type="protein sequence ID" value="MBT0652828.1"/>
    <property type="molecule type" value="Genomic_DNA"/>
</dbReference>
<evidence type="ECO:0000313" key="1">
    <source>
        <dbReference type="EMBL" id="MBT0652828.1"/>
    </source>
</evidence>
<dbReference type="PANTHER" id="PTHR32432">
    <property type="entry name" value="CELL DIVISION PROTEIN FTSA-RELATED"/>
    <property type="match status" value="1"/>
</dbReference>
<sequence>MLFSKKKDIVGIDIGSSSVKLVQLKELKGGYVLQNAGIVPLPPEAIVDNTLMDSSSIVEAVKNLLAGLNIGKGVEAACSVSGNSVIIRKISLPAMPPEELEDQIHWEAEQYIPFDINDVNIDFQLLPPDEHDPTRMNVLLVASKKDIINDYQTVFNETGIKLAVVDVDSFAIQNAFEINYDLDGEDVVALINIGASIMNLNVVKDGISLFTRDVQMGGNLYTEEIQKQFSVSGEDAERFKVTGECPDRERLQNIINRVNETLGLEIRRSLDFYNTTAGEGKITKVYLSGGGAKTAMLSEAVGQRLGLPVETMNPFAKVKYADKDFDADYLHEIGPLVTVALGLATRRVGDK</sequence>
<proteinExistence type="predicted"/>
<reference evidence="1 2" key="1">
    <citation type="submission" date="2021-05" db="EMBL/GenBank/DDBJ databases">
        <title>The draft genome of Geobacter luticola JCM 17780.</title>
        <authorList>
            <person name="Xu Z."/>
            <person name="Masuda Y."/>
            <person name="Itoh H."/>
            <person name="Senoo K."/>
        </authorList>
    </citation>
    <scope>NUCLEOTIDE SEQUENCE [LARGE SCALE GENOMIC DNA]</scope>
    <source>
        <strain evidence="1 2">JCM 17780</strain>
    </source>
</reference>
<name>A0ABS5SBS7_9BACT</name>
<gene>
    <name evidence="1" type="primary">pilM</name>
    <name evidence="1" type="ORF">KI810_07155</name>
</gene>
<dbReference type="Proteomes" id="UP000756860">
    <property type="component" value="Unassembled WGS sequence"/>
</dbReference>
<dbReference type="SUPFAM" id="SSF53067">
    <property type="entry name" value="Actin-like ATPase domain"/>
    <property type="match status" value="2"/>
</dbReference>
<protein>
    <submittedName>
        <fullName evidence="1">Type IV pilus assembly protein PilM</fullName>
    </submittedName>
</protein>
<organism evidence="1 2">
    <name type="scientific">Geomobilimonas luticola</name>
    <dbReference type="NCBI Taxonomy" id="1114878"/>
    <lineage>
        <taxon>Bacteria</taxon>
        <taxon>Pseudomonadati</taxon>
        <taxon>Thermodesulfobacteriota</taxon>
        <taxon>Desulfuromonadia</taxon>
        <taxon>Geobacterales</taxon>
        <taxon>Geobacteraceae</taxon>
        <taxon>Geomobilimonas</taxon>
    </lineage>
</organism>
<dbReference type="Gene3D" id="3.30.420.40">
    <property type="match status" value="2"/>
</dbReference>
<accession>A0ABS5SBS7</accession>
<dbReference type="InterPro" id="IPR005883">
    <property type="entry name" value="PilM"/>
</dbReference>
<dbReference type="Pfam" id="PF11104">
    <property type="entry name" value="PilM_2"/>
    <property type="match status" value="1"/>
</dbReference>
<dbReference type="InterPro" id="IPR050696">
    <property type="entry name" value="FtsA/MreB"/>
</dbReference>
<comment type="caution">
    <text evidence="1">The sequence shown here is derived from an EMBL/GenBank/DDBJ whole genome shotgun (WGS) entry which is preliminary data.</text>
</comment>
<evidence type="ECO:0000313" key="2">
    <source>
        <dbReference type="Proteomes" id="UP000756860"/>
    </source>
</evidence>
<keyword evidence="2" id="KW-1185">Reference proteome</keyword>
<dbReference type="NCBIfam" id="TIGR01175">
    <property type="entry name" value="pilM"/>
    <property type="match status" value="1"/>
</dbReference>
<dbReference type="RefSeq" id="WP_214174821.1">
    <property type="nucleotide sequence ID" value="NZ_JAHCVK010000002.1"/>
</dbReference>
<dbReference type="InterPro" id="IPR043129">
    <property type="entry name" value="ATPase_NBD"/>
</dbReference>
<dbReference type="CDD" id="cd24049">
    <property type="entry name" value="ASKHA_NBD_PilM"/>
    <property type="match status" value="1"/>
</dbReference>
<dbReference type="PIRSF" id="PIRSF019169">
    <property type="entry name" value="PilM"/>
    <property type="match status" value="1"/>
</dbReference>
<dbReference type="Gene3D" id="3.30.1490.300">
    <property type="match status" value="1"/>
</dbReference>
<dbReference type="PANTHER" id="PTHR32432:SF3">
    <property type="entry name" value="ETHANOLAMINE UTILIZATION PROTEIN EUTJ"/>
    <property type="match status" value="1"/>
</dbReference>